<reference evidence="2 3" key="1">
    <citation type="journal article" date="2019" name="Int. J. Syst. Evol. Microbiol.">
        <title>The Global Catalogue of Microorganisms (GCM) 10K type strain sequencing project: providing services to taxonomists for standard genome sequencing and annotation.</title>
        <authorList>
            <consortium name="The Broad Institute Genomics Platform"/>
            <consortium name="The Broad Institute Genome Sequencing Center for Infectious Disease"/>
            <person name="Wu L."/>
            <person name="Ma J."/>
        </authorList>
    </citation>
    <scope>NUCLEOTIDE SEQUENCE [LARGE SCALE GENOMIC DNA]</scope>
    <source>
        <strain evidence="2 3">JCM 15421</strain>
    </source>
</reference>
<comment type="caution">
    <text evidence="2">The sequence shown here is derived from an EMBL/GenBank/DDBJ whole genome shotgun (WGS) entry which is preliminary data.</text>
</comment>
<name>A0ABN1IB56_9GAMM</name>
<feature type="chain" id="PRO_5045783202" evidence="1">
    <location>
        <begin position="33"/>
        <end position="288"/>
    </location>
</feature>
<dbReference type="RefSeq" id="WP_343785899.1">
    <property type="nucleotide sequence ID" value="NZ_BAAAEU010000001.1"/>
</dbReference>
<feature type="signal peptide" evidence="1">
    <location>
        <begin position="1"/>
        <end position="32"/>
    </location>
</feature>
<evidence type="ECO:0000313" key="3">
    <source>
        <dbReference type="Proteomes" id="UP001501523"/>
    </source>
</evidence>
<gene>
    <name evidence="2" type="ORF">GCM10009105_00300</name>
</gene>
<dbReference type="EMBL" id="BAAAEU010000001">
    <property type="protein sequence ID" value="GAA0703880.1"/>
    <property type="molecule type" value="Genomic_DNA"/>
</dbReference>
<dbReference type="Pfam" id="PF10670">
    <property type="entry name" value="DUF4198"/>
    <property type="match status" value="1"/>
</dbReference>
<keyword evidence="3" id="KW-1185">Reference proteome</keyword>
<sequence length="288" mass="31839">MCPKIRARIDVSRRVFQLVLPAAFCCVSSVMAHDFWLQPAAYWQQPGATTALTLQVGHGPFRQRSPIPLGRITRFGAIAPNGSAIDLRGNLHPGRATEDGILRFADPGTYVLALETDARAQSHLPAIRFNDYLEVEGLTPALEQRRRTHRMDADGSENYSRCAKSIVQVGPADPVAQAQVTRPLGLPLEIVPEQSPYLQPRSATLPVRVFYEGQPLQGALVKLTDLEHDETPFETQLTDRDGRARFSMPPSGDWLLNVIWTKPLPKSSETDFETVFSSLSFGLPAISK</sequence>
<protein>
    <submittedName>
        <fullName evidence="2">DUF4198 domain-containing protein</fullName>
    </submittedName>
</protein>
<accession>A0ABN1IB56</accession>
<evidence type="ECO:0000256" key="1">
    <source>
        <dbReference type="SAM" id="SignalP"/>
    </source>
</evidence>
<dbReference type="SUPFAM" id="SSF49478">
    <property type="entry name" value="Cna protein B-type domain"/>
    <property type="match status" value="1"/>
</dbReference>
<evidence type="ECO:0000313" key="2">
    <source>
        <dbReference type="EMBL" id="GAA0703880.1"/>
    </source>
</evidence>
<dbReference type="InterPro" id="IPR019613">
    <property type="entry name" value="DUF4198"/>
</dbReference>
<dbReference type="Proteomes" id="UP001501523">
    <property type="component" value="Unassembled WGS sequence"/>
</dbReference>
<keyword evidence="1" id="KW-0732">Signal</keyword>
<organism evidence="2 3">
    <name type="scientific">Dokdonella soli</name>
    <dbReference type="NCBI Taxonomy" id="529810"/>
    <lineage>
        <taxon>Bacteria</taxon>
        <taxon>Pseudomonadati</taxon>
        <taxon>Pseudomonadota</taxon>
        <taxon>Gammaproteobacteria</taxon>
        <taxon>Lysobacterales</taxon>
        <taxon>Rhodanobacteraceae</taxon>
        <taxon>Dokdonella</taxon>
    </lineage>
</organism>
<proteinExistence type="predicted"/>